<gene>
    <name evidence="2" type="ORF">NBZ79_04465</name>
</gene>
<evidence type="ECO:0000313" key="2">
    <source>
        <dbReference type="EMBL" id="USG62229.1"/>
    </source>
</evidence>
<proteinExistence type="predicted"/>
<dbReference type="InterPro" id="IPR036622">
    <property type="entry name" value="LigA_sf"/>
</dbReference>
<dbReference type="Gene3D" id="1.10.700.10">
    <property type="entry name" value="Dioxygenase LigAB, LigA subunit"/>
    <property type="match status" value="1"/>
</dbReference>
<sequence length="118" mass="13083">MTEFRKDEPISGTLIFDGNMAMKGYALNKMCFSFNSAENRDAFKANEDAYCDQYEITDAQRAAVKSRDVLELLKLGGNIYYLAKLTGMFGLNMQDIGAQQSGVSLDEFKAKLLAAGEK</sequence>
<dbReference type="EC" id="1.13.11.8" evidence="2"/>
<evidence type="ECO:0000259" key="1">
    <source>
        <dbReference type="Pfam" id="PF07746"/>
    </source>
</evidence>
<dbReference type="RefSeq" id="WP_251935866.1">
    <property type="nucleotide sequence ID" value="NZ_CP098747.1"/>
</dbReference>
<protein>
    <submittedName>
        <fullName evidence="2">Protocatechuate 4,5-dioxygenase subunit alpha</fullName>
        <ecNumber evidence="2">1.13.11.8</ecNumber>
    </submittedName>
</protein>
<dbReference type="SUPFAM" id="SSF48076">
    <property type="entry name" value="LigA subunit of an aromatic-ring-opening dioxygenase LigAB"/>
    <property type="match status" value="1"/>
</dbReference>
<reference evidence="2" key="1">
    <citation type="submission" date="2022-06" db="EMBL/GenBank/DDBJ databases">
        <title>Sneathiella actinostolidae sp. nov., isolated from a sea anemonein the Western Pacific Ocean.</title>
        <authorList>
            <person name="Wei M.J."/>
        </authorList>
    </citation>
    <scope>NUCLEOTIDE SEQUENCE</scope>
    <source>
        <strain evidence="2">PHK-P5</strain>
    </source>
</reference>
<accession>A0ABY4W5N5</accession>
<keyword evidence="2" id="KW-0560">Oxidoreductase</keyword>
<organism evidence="2 3">
    <name type="scientific">Sneathiella marina</name>
    <dbReference type="NCBI Taxonomy" id="2950108"/>
    <lineage>
        <taxon>Bacteria</taxon>
        <taxon>Pseudomonadati</taxon>
        <taxon>Pseudomonadota</taxon>
        <taxon>Alphaproteobacteria</taxon>
        <taxon>Sneathiellales</taxon>
        <taxon>Sneathiellaceae</taxon>
        <taxon>Sneathiella</taxon>
    </lineage>
</organism>
<name>A0ABY4W5N5_9PROT</name>
<dbReference type="EMBL" id="CP098747">
    <property type="protein sequence ID" value="USG62229.1"/>
    <property type="molecule type" value="Genomic_DNA"/>
</dbReference>
<dbReference type="Pfam" id="PF07746">
    <property type="entry name" value="LigA"/>
    <property type="match status" value="1"/>
</dbReference>
<dbReference type="GO" id="GO:0018579">
    <property type="term" value="F:protocatechuate 4,5-dioxygenase activity"/>
    <property type="evidence" value="ECO:0007669"/>
    <property type="project" value="UniProtKB-EC"/>
</dbReference>
<keyword evidence="3" id="KW-1185">Reference proteome</keyword>
<dbReference type="Proteomes" id="UP001056291">
    <property type="component" value="Chromosome"/>
</dbReference>
<feature type="domain" description="Extradiol ring-cleavage dioxygenase LigAB LigA subunit" evidence="1">
    <location>
        <begin position="27"/>
        <end position="112"/>
    </location>
</feature>
<dbReference type="InterPro" id="IPR011986">
    <property type="entry name" value="Xdiol_dOase_LigA"/>
</dbReference>
<dbReference type="NCBIfam" id="NF009918">
    <property type="entry name" value="PRK13378.1"/>
    <property type="match status" value="1"/>
</dbReference>
<evidence type="ECO:0000313" key="3">
    <source>
        <dbReference type="Proteomes" id="UP001056291"/>
    </source>
</evidence>